<dbReference type="RefSeq" id="XP_018024327.1">
    <property type="nucleotide sequence ID" value="XM_018168838.2"/>
</dbReference>
<dbReference type="PANTHER" id="PTHR46469">
    <property type="entry name" value="TRANSCRIPTION INITIATION FACTOR TFIID SUBUNIT 8"/>
    <property type="match status" value="1"/>
</dbReference>
<evidence type="ECO:0000256" key="7">
    <source>
        <dbReference type="SAM" id="MobiDB-lite"/>
    </source>
</evidence>
<dbReference type="GeneID" id="108680080"/>
<dbReference type="AlphaFoldDB" id="A0A8B7PFF5"/>
<organism evidence="9 10">
    <name type="scientific">Hyalella azteca</name>
    <name type="common">Amphipod</name>
    <dbReference type="NCBI Taxonomy" id="294128"/>
    <lineage>
        <taxon>Eukaryota</taxon>
        <taxon>Metazoa</taxon>
        <taxon>Ecdysozoa</taxon>
        <taxon>Arthropoda</taxon>
        <taxon>Crustacea</taxon>
        <taxon>Multicrustacea</taxon>
        <taxon>Malacostraca</taxon>
        <taxon>Eumalacostraca</taxon>
        <taxon>Peracarida</taxon>
        <taxon>Amphipoda</taxon>
        <taxon>Senticaudata</taxon>
        <taxon>Talitrida</taxon>
        <taxon>Talitroidea</taxon>
        <taxon>Hyalellidae</taxon>
        <taxon>Hyalella</taxon>
    </lineage>
</organism>
<keyword evidence="6" id="KW-0539">Nucleus</keyword>
<comment type="subcellular location">
    <subcellularLocation>
        <location evidence="1">Nucleus</location>
    </subcellularLocation>
</comment>
<feature type="region of interest" description="Disordered" evidence="7">
    <location>
        <begin position="1"/>
        <end position="23"/>
    </location>
</feature>
<dbReference type="CDD" id="cd22918">
    <property type="entry name" value="HFD_TAF8"/>
    <property type="match status" value="1"/>
</dbReference>
<evidence type="ECO:0000256" key="6">
    <source>
        <dbReference type="ARBA" id="ARBA00023242"/>
    </source>
</evidence>
<evidence type="ECO:0000256" key="1">
    <source>
        <dbReference type="ARBA" id="ARBA00004123"/>
    </source>
</evidence>
<sequence length="399" mass="44421">MNTPTLASNGGSSPPGVSSSNETAAAHRRELSVVVACLLQEAGFVTVDKCALGTLVEILQSTLVEVGRTARGYSELAYRTQPVVADIVLAFADMGINYDGLQAYSRRVGRSVVPPSSVQQDNKSHSILQVGDKKPHFGYIPDNLPPFPDTHTYCFTPTVKQPVTEYEAIREKAATQKRDIEKALTKFGTKTNPTESLFIADDREFALICVAPSLTQNMDALMPRDQVFEAEHDCTVARARRRRLDRLHHQQQQQQLKNEQGEPEQELKAMPEITEVDIADNPYLRPVKLPRKKTSQGRLKSPDVFSPTRDSHQLGPNISRIVLNANTDPANITDPRRSFQSPSPRTDLLSPTLERFSSDVPHAELDLEYDDQPGYDEQQHDAPSPAIEDHVMHYEDESA</sequence>
<dbReference type="OMA" id="YTHMIAS"/>
<protein>
    <recommendedName>
        <fullName evidence="3">Transcription initiation factor TFIID subunit 8</fullName>
    </recommendedName>
</protein>
<evidence type="ECO:0000313" key="9">
    <source>
        <dbReference type="Proteomes" id="UP000694843"/>
    </source>
</evidence>
<reference evidence="10" key="1">
    <citation type="submission" date="2025-08" db="UniProtKB">
        <authorList>
            <consortium name="RefSeq"/>
        </authorList>
    </citation>
    <scope>IDENTIFICATION</scope>
    <source>
        <tissue evidence="10">Whole organism</tissue>
    </source>
</reference>
<feature type="compositionally biased region" description="Low complexity" evidence="7">
    <location>
        <begin position="8"/>
        <end position="21"/>
    </location>
</feature>
<dbReference type="Pfam" id="PF10406">
    <property type="entry name" value="TAF8_C"/>
    <property type="match status" value="1"/>
</dbReference>
<feature type="domain" description="Bromodomain associated" evidence="8">
    <location>
        <begin position="23"/>
        <end position="100"/>
    </location>
</feature>
<keyword evidence="9" id="KW-1185">Reference proteome</keyword>
<comment type="similarity">
    <text evidence="2">Belongs to the TAF8 family.</text>
</comment>
<evidence type="ECO:0000259" key="8">
    <source>
        <dbReference type="SMART" id="SM00576"/>
    </source>
</evidence>
<dbReference type="Gene3D" id="1.10.20.10">
    <property type="entry name" value="Histone, subunit A"/>
    <property type="match status" value="1"/>
</dbReference>
<proteinExistence type="inferred from homology"/>
<name>A0A8B7PFF5_HYAAZ</name>
<feature type="region of interest" description="Disordered" evidence="7">
    <location>
        <begin position="328"/>
        <end position="388"/>
    </location>
</feature>
<dbReference type="OrthoDB" id="2193813at2759"/>
<accession>A0A8B7PFF5</accession>
<feature type="region of interest" description="Disordered" evidence="7">
    <location>
        <begin position="246"/>
        <end position="266"/>
    </location>
</feature>
<dbReference type="InterPro" id="IPR006565">
    <property type="entry name" value="BTP"/>
</dbReference>
<dbReference type="PANTHER" id="PTHR46469:SF1">
    <property type="entry name" value="TRANSCRIPTION INITIATION FACTOR TFIID SUBUNIT 8"/>
    <property type="match status" value="1"/>
</dbReference>
<dbReference type="Pfam" id="PF07524">
    <property type="entry name" value="Bromo_TP"/>
    <property type="match status" value="1"/>
</dbReference>
<evidence type="ECO:0000256" key="3">
    <source>
        <dbReference type="ARBA" id="ARBA00017307"/>
    </source>
</evidence>
<dbReference type="GO" id="GO:0005669">
    <property type="term" value="C:transcription factor TFIID complex"/>
    <property type="evidence" value="ECO:0007669"/>
    <property type="project" value="InterPro"/>
</dbReference>
<dbReference type="GO" id="GO:0046982">
    <property type="term" value="F:protein heterodimerization activity"/>
    <property type="evidence" value="ECO:0007669"/>
    <property type="project" value="InterPro"/>
</dbReference>
<evidence type="ECO:0000256" key="4">
    <source>
        <dbReference type="ARBA" id="ARBA00023015"/>
    </source>
</evidence>
<dbReference type="Proteomes" id="UP000694843">
    <property type="component" value="Unplaced"/>
</dbReference>
<dbReference type="SMART" id="SM00576">
    <property type="entry name" value="BTP"/>
    <property type="match status" value="1"/>
</dbReference>
<evidence type="ECO:0000313" key="10">
    <source>
        <dbReference type="RefSeq" id="XP_018024327.1"/>
    </source>
</evidence>
<evidence type="ECO:0000256" key="5">
    <source>
        <dbReference type="ARBA" id="ARBA00023163"/>
    </source>
</evidence>
<evidence type="ECO:0000256" key="2">
    <source>
        <dbReference type="ARBA" id="ARBA00008767"/>
    </source>
</evidence>
<dbReference type="InterPro" id="IPR009072">
    <property type="entry name" value="Histone-fold"/>
</dbReference>
<dbReference type="KEGG" id="hazt:108680080"/>
<dbReference type="GO" id="GO:0006367">
    <property type="term" value="P:transcription initiation at RNA polymerase II promoter"/>
    <property type="evidence" value="ECO:0007669"/>
    <property type="project" value="TreeGrafter"/>
</dbReference>
<keyword evidence="4" id="KW-0805">Transcription regulation</keyword>
<dbReference type="InterPro" id="IPR037818">
    <property type="entry name" value="TAF8"/>
</dbReference>
<gene>
    <name evidence="10" type="primary">LOC108680080</name>
</gene>
<feature type="region of interest" description="Disordered" evidence="7">
    <location>
        <begin position="279"/>
        <end position="314"/>
    </location>
</feature>
<dbReference type="CDD" id="cd08049">
    <property type="entry name" value="TAF8"/>
    <property type="match status" value="1"/>
</dbReference>
<keyword evidence="5" id="KW-0804">Transcription</keyword>
<dbReference type="InterPro" id="IPR019473">
    <property type="entry name" value="TFIID_su8_C"/>
</dbReference>